<name>A0A392TMM0_9FABA</name>
<organism evidence="2 3">
    <name type="scientific">Trifolium medium</name>
    <dbReference type="NCBI Taxonomy" id="97028"/>
    <lineage>
        <taxon>Eukaryota</taxon>
        <taxon>Viridiplantae</taxon>
        <taxon>Streptophyta</taxon>
        <taxon>Embryophyta</taxon>
        <taxon>Tracheophyta</taxon>
        <taxon>Spermatophyta</taxon>
        <taxon>Magnoliopsida</taxon>
        <taxon>eudicotyledons</taxon>
        <taxon>Gunneridae</taxon>
        <taxon>Pentapetalae</taxon>
        <taxon>rosids</taxon>
        <taxon>fabids</taxon>
        <taxon>Fabales</taxon>
        <taxon>Fabaceae</taxon>
        <taxon>Papilionoideae</taxon>
        <taxon>50 kb inversion clade</taxon>
        <taxon>NPAAA clade</taxon>
        <taxon>Hologalegina</taxon>
        <taxon>IRL clade</taxon>
        <taxon>Trifolieae</taxon>
        <taxon>Trifolium</taxon>
    </lineage>
</organism>
<dbReference type="AlphaFoldDB" id="A0A392TMM0"/>
<feature type="non-terminal residue" evidence="2">
    <location>
        <position position="1"/>
    </location>
</feature>
<feature type="region of interest" description="Disordered" evidence="1">
    <location>
        <begin position="1"/>
        <end position="24"/>
    </location>
</feature>
<feature type="non-terminal residue" evidence="2">
    <location>
        <position position="53"/>
    </location>
</feature>
<evidence type="ECO:0000256" key="1">
    <source>
        <dbReference type="SAM" id="MobiDB-lite"/>
    </source>
</evidence>
<dbReference type="EMBL" id="LXQA010618021">
    <property type="protein sequence ID" value="MCI62393.1"/>
    <property type="molecule type" value="Genomic_DNA"/>
</dbReference>
<dbReference type="Proteomes" id="UP000265520">
    <property type="component" value="Unassembled WGS sequence"/>
</dbReference>
<evidence type="ECO:0000313" key="2">
    <source>
        <dbReference type="EMBL" id="MCI62393.1"/>
    </source>
</evidence>
<reference evidence="2 3" key="1">
    <citation type="journal article" date="2018" name="Front. Plant Sci.">
        <title>Red Clover (Trifolium pratense) and Zigzag Clover (T. medium) - A Picture of Genomic Similarities and Differences.</title>
        <authorList>
            <person name="Dluhosova J."/>
            <person name="Istvanek J."/>
            <person name="Nedelnik J."/>
            <person name="Repkova J."/>
        </authorList>
    </citation>
    <scope>NUCLEOTIDE SEQUENCE [LARGE SCALE GENOMIC DNA]</scope>
    <source>
        <strain evidence="3">cv. 10/8</strain>
        <tissue evidence="2">Leaf</tissue>
    </source>
</reference>
<accession>A0A392TMM0</accession>
<keyword evidence="3" id="KW-1185">Reference proteome</keyword>
<comment type="caution">
    <text evidence="2">The sequence shown here is derived from an EMBL/GenBank/DDBJ whole genome shotgun (WGS) entry which is preliminary data.</text>
</comment>
<evidence type="ECO:0000313" key="3">
    <source>
        <dbReference type="Proteomes" id="UP000265520"/>
    </source>
</evidence>
<proteinExistence type="predicted"/>
<sequence>LSADARPASSPYDASWPAPAAPDTGDALLAGVATSLTAVATSEPTCYLQGPSK</sequence>
<protein>
    <submittedName>
        <fullName evidence="2">Uncharacterized protein</fullName>
    </submittedName>
</protein>